<keyword evidence="8" id="KW-1185">Reference proteome</keyword>
<dbReference type="RefSeq" id="WP_141175832.1">
    <property type="nucleotide sequence ID" value="NZ_JBHUFX010000011.1"/>
</dbReference>
<evidence type="ECO:0000313" key="8">
    <source>
        <dbReference type="Proteomes" id="UP000319523"/>
    </source>
</evidence>
<dbReference type="AlphaFoldDB" id="A0A506VBI7"/>
<comment type="catalytic activity">
    <reaction evidence="1">
        <text>chorismate = isochorismate</text>
        <dbReference type="Rhea" id="RHEA:18985"/>
        <dbReference type="ChEBI" id="CHEBI:29748"/>
        <dbReference type="ChEBI" id="CHEBI:29780"/>
        <dbReference type="EC" id="5.4.4.2"/>
    </reaction>
</comment>
<dbReference type="NCBIfam" id="TIGR00543">
    <property type="entry name" value="isochor_syn"/>
    <property type="match status" value="1"/>
</dbReference>
<evidence type="ECO:0000256" key="3">
    <source>
        <dbReference type="ARBA" id="ARBA00012824"/>
    </source>
</evidence>
<accession>A0A506VBI7</accession>
<evidence type="ECO:0000259" key="6">
    <source>
        <dbReference type="Pfam" id="PF00425"/>
    </source>
</evidence>
<dbReference type="GO" id="GO:0008909">
    <property type="term" value="F:isochorismate synthase activity"/>
    <property type="evidence" value="ECO:0007669"/>
    <property type="project" value="UniProtKB-EC"/>
</dbReference>
<feature type="domain" description="Chorismate-utilising enzyme C-terminal" evidence="6">
    <location>
        <begin position="123"/>
        <end position="376"/>
    </location>
</feature>
<proteinExistence type="inferred from homology"/>
<organism evidence="7 8">
    <name type="scientific">Mixta tenebrionis</name>
    <dbReference type="NCBI Taxonomy" id="2562439"/>
    <lineage>
        <taxon>Bacteria</taxon>
        <taxon>Pseudomonadati</taxon>
        <taxon>Pseudomonadota</taxon>
        <taxon>Gammaproteobacteria</taxon>
        <taxon>Enterobacterales</taxon>
        <taxon>Erwiniaceae</taxon>
        <taxon>Mixta</taxon>
    </lineage>
</organism>
<evidence type="ECO:0000256" key="2">
    <source>
        <dbReference type="ARBA" id="ARBA00005297"/>
    </source>
</evidence>
<evidence type="ECO:0000256" key="1">
    <source>
        <dbReference type="ARBA" id="ARBA00000799"/>
    </source>
</evidence>
<sequence length="393" mass="43416">MSGIANAPRITLRQPLHPEDTLFLSPHKSLLARGRIASLTEPAGDGHLASSTFQLRLQQLFEQARHAGVENPIVVGAIPFDKSQPSALYAPAEYHWLDRTAIAAAPAAAQTLAQGARRLQPDHDEFCRMVSAALRQLKRDELQKVVLSRLLHIELPQPQSALRLWQRLNRQNPASYNFHLPLADGVLIGASPELLLRKRGERIDSMPLAGSARRSADAAQDMRLRAALLASRKDRHEHQIVADAIRRQLAERCRSLTLPEPELISTPTLWHLATRVQGCVRHPQENALSLACLLHPTPALCGAPCRHAHALIQRLEPFRRGWFGGIVGWCNAQGDGEWVVTIRCGHIQPQRITLFAGAGIVPDSQPENEWYETGVKLGTMLQALGCAQLQEAS</sequence>
<dbReference type="OrthoDB" id="9806579at2"/>
<dbReference type="EMBL" id="VHQI01000004">
    <property type="protein sequence ID" value="TPW42862.1"/>
    <property type="molecule type" value="Genomic_DNA"/>
</dbReference>
<evidence type="ECO:0000256" key="5">
    <source>
        <dbReference type="ARBA" id="ARBA00041564"/>
    </source>
</evidence>
<dbReference type="SUPFAM" id="SSF56322">
    <property type="entry name" value="ADC synthase"/>
    <property type="match status" value="1"/>
</dbReference>
<dbReference type="InterPro" id="IPR015890">
    <property type="entry name" value="Chorismate_C"/>
</dbReference>
<dbReference type="Gene3D" id="3.60.120.10">
    <property type="entry name" value="Anthranilate synthase"/>
    <property type="match status" value="1"/>
</dbReference>
<reference evidence="7 8" key="1">
    <citation type="submission" date="2019-06" db="EMBL/GenBank/DDBJ databases">
        <authorList>
            <person name="Yang Y."/>
        </authorList>
    </citation>
    <scope>NUCLEOTIDE SEQUENCE [LARGE SCALE GENOMIC DNA]</scope>
    <source>
        <strain evidence="7 8">BIT-26</strain>
    </source>
</reference>
<dbReference type="Pfam" id="PF00425">
    <property type="entry name" value="Chorismate_bind"/>
    <property type="match status" value="1"/>
</dbReference>
<comment type="caution">
    <text evidence="7">The sequence shown here is derived from an EMBL/GenBank/DDBJ whole genome shotgun (WGS) entry which is preliminary data.</text>
</comment>
<dbReference type="EC" id="5.4.4.2" evidence="3"/>
<comment type="similarity">
    <text evidence="2">Belongs to the isochorismate synthase family.</text>
</comment>
<protein>
    <recommendedName>
        <fullName evidence="3">isochorismate synthase</fullName>
        <ecNumber evidence="3">5.4.4.2</ecNumber>
    </recommendedName>
    <alternativeName>
        <fullName evidence="5">Isochorismate mutase</fullName>
    </alternativeName>
</protein>
<evidence type="ECO:0000256" key="4">
    <source>
        <dbReference type="ARBA" id="ARBA00023235"/>
    </source>
</evidence>
<evidence type="ECO:0000313" key="7">
    <source>
        <dbReference type="EMBL" id="TPW42862.1"/>
    </source>
</evidence>
<dbReference type="Proteomes" id="UP000319523">
    <property type="component" value="Unassembled WGS sequence"/>
</dbReference>
<dbReference type="InterPro" id="IPR005801">
    <property type="entry name" value="ADC_synthase"/>
</dbReference>
<dbReference type="PANTHER" id="PTHR42839:SF2">
    <property type="entry name" value="ISOCHORISMATE SYNTHASE ENTC"/>
    <property type="match status" value="1"/>
</dbReference>
<name>A0A506VBI7_9GAMM</name>
<keyword evidence="4 7" id="KW-0413">Isomerase</keyword>
<gene>
    <name evidence="7" type="ORF">FKM52_08825</name>
</gene>
<dbReference type="PANTHER" id="PTHR42839">
    <property type="entry name" value="ISOCHORISMATE SYNTHASE ENTC"/>
    <property type="match status" value="1"/>
</dbReference>
<dbReference type="InterPro" id="IPR004561">
    <property type="entry name" value="IsoChor_synthase"/>
</dbReference>